<name>A0A6N6M855_9FLAO</name>
<keyword evidence="1" id="KW-1133">Transmembrane helix</keyword>
<dbReference type="EMBL" id="WACR01000004">
    <property type="protein sequence ID" value="KAB1064941.1"/>
    <property type="molecule type" value="Genomic_DNA"/>
</dbReference>
<reference evidence="2 3" key="1">
    <citation type="submission" date="2019-09" db="EMBL/GenBank/DDBJ databases">
        <title>Genomes of Cryomorphaceae.</title>
        <authorList>
            <person name="Bowman J.P."/>
        </authorList>
    </citation>
    <scope>NUCLEOTIDE SEQUENCE [LARGE SCALE GENOMIC DNA]</scope>
    <source>
        <strain evidence="2 3">KCTC 52047</strain>
    </source>
</reference>
<feature type="transmembrane region" description="Helical" evidence="1">
    <location>
        <begin position="60"/>
        <end position="80"/>
    </location>
</feature>
<keyword evidence="1" id="KW-0472">Membrane</keyword>
<evidence type="ECO:0000313" key="2">
    <source>
        <dbReference type="EMBL" id="KAB1064941.1"/>
    </source>
</evidence>
<dbReference type="AlphaFoldDB" id="A0A6N6M855"/>
<feature type="transmembrane region" description="Helical" evidence="1">
    <location>
        <begin position="86"/>
        <end position="105"/>
    </location>
</feature>
<organism evidence="2 3">
    <name type="scientific">Salibacter halophilus</name>
    <dbReference type="NCBI Taxonomy" id="1803916"/>
    <lineage>
        <taxon>Bacteria</taxon>
        <taxon>Pseudomonadati</taxon>
        <taxon>Bacteroidota</taxon>
        <taxon>Flavobacteriia</taxon>
        <taxon>Flavobacteriales</taxon>
        <taxon>Salibacteraceae</taxon>
        <taxon>Salibacter</taxon>
    </lineage>
</organism>
<dbReference type="OrthoDB" id="9790326at2"/>
<dbReference type="InterPro" id="IPR009325">
    <property type="entry name" value="DUF983"/>
</dbReference>
<comment type="caution">
    <text evidence="2">The sequence shown here is derived from an EMBL/GenBank/DDBJ whole genome shotgun (WGS) entry which is preliminary data.</text>
</comment>
<dbReference type="Proteomes" id="UP000435357">
    <property type="component" value="Unassembled WGS sequence"/>
</dbReference>
<sequence>MKGSMLNGIIRMKCPRCQESNLFSDPNPYNLSKLFQMPERCDKCGQKFEIEPGFFYGSMYVSYGLSIAYLVAVWVAFIILYPEFNVTEYLVTAVGSLIALTPLFFRLSRSVWIHLFVKYDDNAIEKWQKKKTEEKTNPDSE</sequence>
<keyword evidence="3" id="KW-1185">Reference proteome</keyword>
<proteinExistence type="predicted"/>
<evidence type="ECO:0000313" key="3">
    <source>
        <dbReference type="Proteomes" id="UP000435357"/>
    </source>
</evidence>
<protein>
    <submittedName>
        <fullName evidence="2">DUF983 domain-containing protein</fullName>
    </submittedName>
</protein>
<evidence type="ECO:0000256" key="1">
    <source>
        <dbReference type="SAM" id="Phobius"/>
    </source>
</evidence>
<dbReference type="Pfam" id="PF06170">
    <property type="entry name" value="DUF983"/>
    <property type="match status" value="1"/>
</dbReference>
<gene>
    <name evidence="2" type="ORF">F3059_05525</name>
</gene>
<accession>A0A6N6M855</accession>
<keyword evidence="1" id="KW-0812">Transmembrane</keyword>